<dbReference type="AlphaFoldDB" id="B0SVR8"/>
<dbReference type="PANTHER" id="PTHR12461:SF105">
    <property type="entry name" value="HYPOXIA-INDUCIBLE FACTOR 1-ALPHA INHIBITOR"/>
    <property type="match status" value="1"/>
</dbReference>
<dbReference type="STRING" id="366602.Caul_2409"/>
<dbReference type="eggNOG" id="COG2850">
    <property type="taxonomic scope" value="Bacteria"/>
</dbReference>
<feature type="domain" description="JmjC" evidence="1">
    <location>
        <begin position="115"/>
        <end position="278"/>
    </location>
</feature>
<evidence type="ECO:0000259" key="1">
    <source>
        <dbReference type="PROSITE" id="PS51184"/>
    </source>
</evidence>
<sequence length="344" mass="37921">MTWGGPDPTAIVEIVVAEGWAATGFARDMARSCEPMVLRGLCRDWPSTRAASRSWRDLADYLLGFDAGLTGQAFVGAPAIAGRYDYGDGPDGFNFDRESLTLRQALGRIDQAAGDANRASIYMGSLPADDYLPGFDLDHQLAFLPPVARPRVWLGNAGRVACHYDAYDNLACVVAGRRRFTLYPPDAIGDLYVGPIDHTLAGQPVGLAAGAERGDPRFPRFEEARKRARIVELAPGDGLYLPKLWWHQVEALEPANLLVNYWWDAFAAGPDAPYLTMMLAMIAIAERPLEERRAWRAFFDHYVFRDQGHPLAHLPAERHGLLGPLASGNYGRIRAIVMKMLRGG</sequence>
<proteinExistence type="predicted"/>
<organism evidence="2">
    <name type="scientific">Caulobacter sp. (strain K31)</name>
    <dbReference type="NCBI Taxonomy" id="366602"/>
    <lineage>
        <taxon>Bacteria</taxon>
        <taxon>Pseudomonadati</taxon>
        <taxon>Pseudomonadota</taxon>
        <taxon>Alphaproteobacteria</taxon>
        <taxon>Caulobacterales</taxon>
        <taxon>Caulobacteraceae</taxon>
        <taxon>Caulobacter</taxon>
    </lineage>
</organism>
<dbReference type="KEGG" id="cak:Caul_2409"/>
<dbReference type="InterPro" id="IPR014710">
    <property type="entry name" value="RmlC-like_jellyroll"/>
</dbReference>
<dbReference type="InterPro" id="IPR003347">
    <property type="entry name" value="JmjC_dom"/>
</dbReference>
<evidence type="ECO:0000313" key="2">
    <source>
        <dbReference type="EMBL" id="ABZ71536.1"/>
    </source>
</evidence>
<dbReference type="Gene3D" id="2.60.120.10">
    <property type="entry name" value="Jelly Rolls"/>
    <property type="match status" value="1"/>
</dbReference>
<dbReference type="PROSITE" id="PS51184">
    <property type="entry name" value="JMJC"/>
    <property type="match status" value="1"/>
</dbReference>
<protein>
    <recommendedName>
        <fullName evidence="1">JmjC domain-containing protein</fullName>
    </recommendedName>
</protein>
<reference evidence="2" key="1">
    <citation type="submission" date="2008-01" db="EMBL/GenBank/DDBJ databases">
        <title>Complete sequence of chromosome of Caulobacter sp. K31.</title>
        <authorList>
            <consortium name="US DOE Joint Genome Institute"/>
            <person name="Copeland A."/>
            <person name="Lucas S."/>
            <person name="Lapidus A."/>
            <person name="Barry K."/>
            <person name="Glavina del Rio T."/>
            <person name="Dalin E."/>
            <person name="Tice H."/>
            <person name="Pitluck S."/>
            <person name="Bruce D."/>
            <person name="Goodwin L."/>
            <person name="Thompson L.S."/>
            <person name="Brettin T."/>
            <person name="Detter J.C."/>
            <person name="Han C."/>
            <person name="Schmutz J."/>
            <person name="Larimer F."/>
            <person name="Land M."/>
            <person name="Hauser L."/>
            <person name="Kyrpides N."/>
            <person name="Kim E."/>
            <person name="Stephens C."/>
            <person name="Richardson P."/>
        </authorList>
    </citation>
    <scope>NUCLEOTIDE SEQUENCE [LARGE SCALE GENOMIC DNA]</scope>
    <source>
        <strain evidence="2">K31</strain>
    </source>
</reference>
<dbReference type="PANTHER" id="PTHR12461">
    <property type="entry name" value="HYPOXIA-INDUCIBLE FACTOR 1 ALPHA INHIBITOR-RELATED"/>
    <property type="match status" value="1"/>
</dbReference>
<dbReference type="SUPFAM" id="SSF51197">
    <property type="entry name" value="Clavaminate synthase-like"/>
    <property type="match status" value="1"/>
</dbReference>
<dbReference type="InterPro" id="IPR041667">
    <property type="entry name" value="Cupin_8"/>
</dbReference>
<gene>
    <name evidence="2" type="ordered locus">Caul_2409</name>
</gene>
<dbReference type="Pfam" id="PF13621">
    <property type="entry name" value="Cupin_8"/>
    <property type="match status" value="1"/>
</dbReference>
<dbReference type="SMART" id="SM00558">
    <property type="entry name" value="JmjC"/>
    <property type="match status" value="1"/>
</dbReference>
<dbReference type="EMBL" id="CP000927">
    <property type="protein sequence ID" value="ABZ71536.1"/>
    <property type="molecule type" value="Genomic_DNA"/>
</dbReference>
<dbReference type="HOGENOM" id="CLU_825764_0_0_5"/>
<name>B0SVR8_CAUSK</name>
<accession>B0SVR8</accession>
<dbReference type="OrthoDB" id="479699at2"/>